<dbReference type="InterPro" id="IPR016667">
    <property type="entry name" value="Caps_polysacc_synth_CpsB/CapC"/>
</dbReference>
<reference evidence="6 7" key="1">
    <citation type="submission" date="2018-02" db="EMBL/GenBank/DDBJ databases">
        <title>Complete genome sequencing of Faecalibacterium prausnitzii strains isolated from the human gut.</title>
        <authorList>
            <person name="Fitzgerald B.C."/>
            <person name="Shkoporov A.N."/>
            <person name="Ross P.R."/>
            <person name="Hill C."/>
        </authorList>
    </citation>
    <scope>NUCLEOTIDE SEQUENCE [LARGE SCALE GENOMIC DNA]</scope>
    <source>
        <strain evidence="6 7">APC942/31-1</strain>
    </source>
</reference>
<dbReference type="GO" id="GO:0030145">
    <property type="term" value="F:manganese ion binding"/>
    <property type="evidence" value="ECO:0007669"/>
    <property type="project" value="InterPro"/>
</dbReference>
<name>A0A367FZW2_9FIRM</name>
<comment type="catalytic activity">
    <reaction evidence="5">
        <text>O-phospho-L-tyrosyl-[protein] + H2O = L-tyrosyl-[protein] + phosphate</text>
        <dbReference type="Rhea" id="RHEA:10684"/>
        <dbReference type="Rhea" id="RHEA-COMP:10136"/>
        <dbReference type="Rhea" id="RHEA-COMP:20101"/>
        <dbReference type="ChEBI" id="CHEBI:15377"/>
        <dbReference type="ChEBI" id="CHEBI:43474"/>
        <dbReference type="ChEBI" id="CHEBI:46858"/>
        <dbReference type="ChEBI" id="CHEBI:61978"/>
        <dbReference type="EC" id="3.1.3.48"/>
    </reaction>
</comment>
<evidence type="ECO:0000256" key="1">
    <source>
        <dbReference type="ARBA" id="ARBA00005750"/>
    </source>
</evidence>
<dbReference type="GO" id="GO:0004725">
    <property type="term" value="F:protein tyrosine phosphatase activity"/>
    <property type="evidence" value="ECO:0007669"/>
    <property type="project" value="UniProtKB-EC"/>
</dbReference>
<evidence type="ECO:0000313" key="7">
    <source>
        <dbReference type="Proteomes" id="UP000253208"/>
    </source>
</evidence>
<gene>
    <name evidence="6" type="ORF">C4886_11445</name>
</gene>
<keyword evidence="4" id="KW-0904">Protein phosphatase</keyword>
<comment type="similarity">
    <text evidence="1">Belongs to the metallo-dependent hydrolases superfamily. CpsB/CapC family.</text>
</comment>
<sequence>MLMKGLYDIHCHILPGVDDGARNMEESLWMLNKEYQEGVRHVILTPHFRYDMFEPHMNIVTRQFMQLRRAAMNIGDEGMRLYLGCELHSSMDMVECLKKGRRLTLAGSRYVLVEFSNGDEKNYIEERVRSLLMNGFIPIIAHVERYKATRNDIGFLTELKDMGAHIQVNADTISGQDGFGAKTFARKVMKHGLLDFVGSDGHRKTERIPEIGKCVAKMEKTMGSEYVKKIFIKNPRKITG</sequence>
<keyword evidence="3" id="KW-0378">Hydrolase</keyword>
<dbReference type="EC" id="3.1.3.48" evidence="2"/>
<dbReference type="PIRSF" id="PIRSF016557">
    <property type="entry name" value="Caps_synth_CpsB"/>
    <property type="match status" value="1"/>
</dbReference>
<evidence type="ECO:0000256" key="2">
    <source>
        <dbReference type="ARBA" id="ARBA00013064"/>
    </source>
</evidence>
<evidence type="ECO:0000256" key="3">
    <source>
        <dbReference type="ARBA" id="ARBA00022801"/>
    </source>
</evidence>
<comment type="caution">
    <text evidence="6">The sequence shown here is derived from an EMBL/GenBank/DDBJ whole genome shotgun (WGS) entry which is preliminary data.</text>
</comment>
<dbReference type="InterPro" id="IPR016195">
    <property type="entry name" value="Pol/histidinol_Pase-like"/>
</dbReference>
<dbReference type="PANTHER" id="PTHR39181:SF1">
    <property type="entry name" value="TYROSINE-PROTEIN PHOSPHATASE YWQE"/>
    <property type="match status" value="1"/>
</dbReference>
<dbReference type="EMBL" id="PSQG01000015">
    <property type="protein sequence ID" value="RCH43291.1"/>
    <property type="molecule type" value="Genomic_DNA"/>
</dbReference>
<dbReference type="Pfam" id="PF19567">
    <property type="entry name" value="CpsB_CapC"/>
    <property type="match status" value="1"/>
</dbReference>
<protein>
    <recommendedName>
        <fullName evidence="2">protein-tyrosine-phosphatase</fullName>
        <ecNumber evidence="2">3.1.3.48</ecNumber>
    </recommendedName>
</protein>
<evidence type="ECO:0000256" key="5">
    <source>
        <dbReference type="ARBA" id="ARBA00051722"/>
    </source>
</evidence>
<evidence type="ECO:0000313" key="6">
    <source>
        <dbReference type="EMBL" id="RCH43291.1"/>
    </source>
</evidence>
<organism evidence="6 7">
    <name type="scientific">Blautia obeum</name>
    <dbReference type="NCBI Taxonomy" id="40520"/>
    <lineage>
        <taxon>Bacteria</taxon>
        <taxon>Bacillati</taxon>
        <taxon>Bacillota</taxon>
        <taxon>Clostridia</taxon>
        <taxon>Lachnospirales</taxon>
        <taxon>Lachnospiraceae</taxon>
        <taxon>Blautia</taxon>
    </lineage>
</organism>
<dbReference type="Gene3D" id="3.20.20.140">
    <property type="entry name" value="Metal-dependent hydrolases"/>
    <property type="match status" value="1"/>
</dbReference>
<proteinExistence type="inferred from homology"/>
<dbReference type="Proteomes" id="UP000253208">
    <property type="component" value="Unassembled WGS sequence"/>
</dbReference>
<dbReference type="PANTHER" id="PTHR39181">
    <property type="entry name" value="TYROSINE-PROTEIN PHOSPHATASE YWQE"/>
    <property type="match status" value="1"/>
</dbReference>
<dbReference type="AlphaFoldDB" id="A0A367FZW2"/>
<dbReference type="SUPFAM" id="SSF89550">
    <property type="entry name" value="PHP domain-like"/>
    <property type="match status" value="1"/>
</dbReference>
<evidence type="ECO:0000256" key="4">
    <source>
        <dbReference type="ARBA" id="ARBA00022912"/>
    </source>
</evidence>
<accession>A0A367FZW2</accession>